<dbReference type="Proteomes" id="UP000436088">
    <property type="component" value="Unassembled WGS sequence"/>
</dbReference>
<proteinExistence type="predicted"/>
<keyword evidence="2" id="KW-1133">Transmembrane helix</keyword>
<name>A0A6A2YB21_HIBSY</name>
<accession>A0A6A2YB21</accession>
<keyword evidence="2" id="KW-0812">Transmembrane</keyword>
<organism evidence="3 4">
    <name type="scientific">Hibiscus syriacus</name>
    <name type="common">Rose of Sharon</name>
    <dbReference type="NCBI Taxonomy" id="106335"/>
    <lineage>
        <taxon>Eukaryota</taxon>
        <taxon>Viridiplantae</taxon>
        <taxon>Streptophyta</taxon>
        <taxon>Embryophyta</taxon>
        <taxon>Tracheophyta</taxon>
        <taxon>Spermatophyta</taxon>
        <taxon>Magnoliopsida</taxon>
        <taxon>eudicotyledons</taxon>
        <taxon>Gunneridae</taxon>
        <taxon>Pentapetalae</taxon>
        <taxon>rosids</taxon>
        <taxon>malvids</taxon>
        <taxon>Malvales</taxon>
        <taxon>Malvaceae</taxon>
        <taxon>Malvoideae</taxon>
        <taxon>Hibiscus</taxon>
    </lineage>
</organism>
<evidence type="ECO:0000313" key="4">
    <source>
        <dbReference type="Proteomes" id="UP000436088"/>
    </source>
</evidence>
<keyword evidence="4" id="KW-1185">Reference proteome</keyword>
<dbReference type="EMBL" id="VEPZ02001462">
    <property type="protein sequence ID" value="KAE8671799.1"/>
    <property type="molecule type" value="Genomic_DNA"/>
</dbReference>
<sequence length="77" mass="8443">MPPFFSGWICLEFLLLAYFLTVAAWKLSVVAHAKELNGGVHTPIRELKSRARASHEPSTDIPSFVGGGGNSREKTLM</sequence>
<reference evidence="3" key="1">
    <citation type="submission" date="2019-09" db="EMBL/GenBank/DDBJ databases">
        <title>Draft genome information of white flower Hibiscus syriacus.</title>
        <authorList>
            <person name="Kim Y.-M."/>
        </authorList>
    </citation>
    <scope>NUCLEOTIDE SEQUENCE [LARGE SCALE GENOMIC DNA]</scope>
    <source>
        <strain evidence="3">YM2019G1</strain>
    </source>
</reference>
<protein>
    <submittedName>
        <fullName evidence="3">Uncharacterized protein</fullName>
    </submittedName>
</protein>
<gene>
    <name evidence="3" type="ORF">F3Y22_tig00111917pilonHSYRG00053</name>
</gene>
<evidence type="ECO:0000313" key="3">
    <source>
        <dbReference type="EMBL" id="KAE8671799.1"/>
    </source>
</evidence>
<feature type="transmembrane region" description="Helical" evidence="2">
    <location>
        <begin position="6"/>
        <end position="25"/>
    </location>
</feature>
<comment type="caution">
    <text evidence="3">The sequence shown here is derived from an EMBL/GenBank/DDBJ whole genome shotgun (WGS) entry which is preliminary data.</text>
</comment>
<feature type="compositionally biased region" description="Basic and acidic residues" evidence="1">
    <location>
        <begin position="48"/>
        <end position="58"/>
    </location>
</feature>
<keyword evidence="2" id="KW-0472">Membrane</keyword>
<feature type="region of interest" description="Disordered" evidence="1">
    <location>
        <begin position="48"/>
        <end position="77"/>
    </location>
</feature>
<evidence type="ECO:0000256" key="2">
    <source>
        <dbReference type="SAM" id="Phobius"/>
    </source>
</evidence>
<evidence type="ECO:0000256" key="1">
    <source>
        <dbReference type="SAM" id="MobiDB-lite"/>
    </source>
</evidence>
<dbReference type="AlphaFoldDB" id="A0A6A2YB21"/>